<organism evidence="6 7">
    <name type="scientific">Paenibacillus puldeungensis</name>
    <dbReference type="NCBI Taxonomy" id="696536"/>
    <lineage>
        <taxon>Bacteria</taxon>
        <taxon>Bacillati</taxon>
        <taxon>Bacillota</taxon>
        <taxon>Bacilli</taxon>
        <taxon>Bacillales</taxon>
        <taxon>Paenibacillaceae</taxon>
        <taxon>Paenibacillus</taxon>
    </lineage>
</organism>
<dbReference type="SUPFAM" id="SSF88713">
    <property type="entry name" value="Glycoside hydrolase/deacetylase"/>
    <property type="match status" value="1"/>
</dbReference>
<evidence type="ECO:0000256" key="3">
    <source>
        <dbReference type="ARBA" id="ARBA00022801"/>
    </source>
</evidence>
<dbReference type="Pfam" id="PF04794">
    <property type="entry name" value="YdjC"/>
    <property type="match status" value="1"/>
</dbReference>
<dbReference type="Gene3D" id="3.20.20.370">
    <property type="entry name" value="Glycoside hydrolase/deacetylase"/>
    <property type="match status" value="1"/>
</dbReference>
<evidence type="ECO:0000256" key="4">
    <source>
        <dbReference type="ARBA" id="ARBA00022842"/>
    </source>
</evidence>
<proteinExistence type="predicted"/>
<evidence type="ECO:0000256" key="1">
    <source>
        <dbReference type="ARBA" id="ARBA00001946"/>
    </source>
</evidence>
<keyword evidence="2" id="KW-0479">Metal-binding</keyword>
<accession>A0ABW3RTS9</accession>
<name>A0ABW3RTS9_9BACL</name>
<comment type="caution">
    <text evidence="6">The sequence shown here is derived from an EMBL/GenBank/DDBJ whole genome shotgun (WGS) entry which is preliminary data.</text>
</comment>
<sequence>MLDIFTKKRYIIINADDLGITRTTNQAIFALLQKNVVTSASLMVPCAHAHAAVRLCKRINKPNIGIHLTLTSVESQYLKPVFRSKHLRTLTTEEGFFPHDISEVEKKADPEEARMELEAQIASAISFGLDPTHLDSHAGSIMGLNFDRDFLEIAFDLCEKFRLPFNLPQRIIEQPFYTESQKQRFAQRIESAKRRGILLIHDLYSLPYQLQEGEDYDDIKREFIERLQHLGPGITQIVAHPSLTTPEIQALTPHYKKREIEFRLFSDPEIVKLMNKEGLELISWRVVRDFQRAMCNN</sequence>
<evidence type="ECO:0000256" key="5">
    <source>
        <dbReference type="ARBA" id="ARBA00023277"/>
    </source>
</evidence>
<keyword evidence="5" id="KW-0119">Carbohydrate metabolism</keyword>
<dbReference type="InterPro" id="IPR011330">
    <property type="entry name" value="Glyco_hydro/deAcase_b/a-brl"/>
</dbReference>
<comment type="cofactor">
    <cofactor evidence="1">
        <name>Mg(2+)</name>
        <dbReference type="ChEBI" id="CHEBI:18420"/>
    </cofactor>
</comment>
<dbReference type="RefSeq" id="WP_379317682.1">
    <property type="nucleotide sequence ID" value="NZ_JBHTLM010000003.1"/>
</dbReference>
<reference evidence="7" key="1">
    <citation type="journal article" date="2019" name="Int. J. Syst. Evol. Microbiol.">
        <title>The Global Catalogue of Microorganisms (GCM) 10K type strain sequencing project: providing services to taxonomists for standard genome sequencing and annotation.</title>
        <authorList>
            <consortium name="The Broad Institute Genomics Platform"/>
            <consortium name="The Broad Institute Genome Sequencing Center for Infectious Disease"/>
            <person name="Wu L."/>
            <person name="Ma J."/>
        </authorList>
    </citation>
    <scope>NUCLEOTIDE SEQUENCE [LARGE SCALE GENOMIC DNA]</scope>
    <source>
        <strain evidence="7">CCUG 59189</strain>
    </source>
</reference>
<evidence type="ECO:0000256" key="2">
    <source>
        <dbReference type="ARBA" id="ARBA00022723"/>
    </source>
</evidence>
<evidence type="ECO:0000313" key="7">
    <source>
        <dbReference type="Proteomes" id="UP001597262"/>
    </source>
</evidence>
<keyword evidence="7" id="KW-1185">Reference proteome</keyword>
<dbReference type="CDD" id="cd10802">
    <property type="entry name" value="YdjC_TTHB029_like"/>
    <property type="match status" value="1"/>
</dbReference>
<dbReference type="PANTHER" id="PTHR31609:SF1">
    <property type="entry name" value="CARBOHYDRATE DEACETYLASE"/>
    <property type="match status" value="1"/>
</dbReference>
<dbReference type="InterPro" id="IPR006879">
    <property type="entry name" value="YdjC-like"/>
</dbReference>
<dbReference type="PANTHER" id="PTHR31609">
    <property type="entry name" value="YDJC DEACETYLASE FAMILY MEMBER"/>
    <property type="match status" value="1"/>
</dbReference>
<protein>
    <submittedName>
        <fullName evidence="6">Polysaccharide deacetylase family protein</fullName>
    </submittedName>
</protein>
<evidence type="ECO:0000313" key="6">
    <source>
        <dbReference type="EMBL" id="MFD1175882.1"/>
    </source>
</evidence>
<dbReference type="Proteomes" id="UP001597262">
    <property type="component" value="Unassembled WGS sequence"/>
</dbReference>
<keyword evidence="4" id="KW-0460">Magnesium</keyword>
<dbReference type="EMBL" id="JBHTLM010000003">
    <property type="protein sequence ID" value="MFD1175882.1"/>
    <property type="molecule type" value="Genomic_DNA"/>
</dbReference>
<keyword evidence="3" id="KW-0378">Hydrolase</keyword>
<gene>
    <name evidence="6" type="ORF">ACFQ3W_06125</name>
</gene>